<sequence length="1036" mass="112616">MVLSDISVKRPVLATVISLVIVVLGVASLSQLPIREYPDIDPPVVSVTTTYTGAAPQVIDTEITEVIESAVSGVDGIRTITSESRDGRGQTTIEFRTSRDVDNAANDVRDAINRTLDDLPNEADQPVVAKADADARPMMWITLSSERWTPEEVSDYAERFLVDRLSVLDGVSDIFIGGERRYAMRVWLDRRAMAARGITVADVESALRANNVELPAGRVESRMRDLTVRTETRLAEPEEFANLVIRRTDDYLVRLGEVAQVERGVEDDDTTVRMNDQTAIGLGILRQSQANTIAVSDRVQEEMEAIRASLPEGMAMEVGYDESIFVRDSIREVVRTLLIAVGLVILTIFIFLRSLRATFIPSVTIPVAVIGAFTVMAPLGFSVNVLTLLALILAIGLVVDDAIVMLENIQRRIDEGEPPLLAAYRGARQVAFAIIATTVTLIAVFVPLSFMEGNVGRLFTEFGFVLAAAVAFSSLVALTLAPMLCSKWLRSGTENPGRLKQATDRLFQGLTNGYRWVLERSLKMPVVVLGVAALFAGTAITLFQALPQELTPTEDRGVFIVPATGPQGATSEALDESLRELEALLAPLRDETGEAFRILSIGGFRGVTNRGFVIVGLTPWGDRDRRQQDIVAEMMPQIMGVPGVRAFAVNPPGLGQSGFQQPVQFVIGGPDYEDVAEWGERVMARVREENPRLVNLDMDYEETRPQVQVQVNRARASDLEIPIDVIGGTLQTMMASREVTTYLDRGREYQVVLQAGDEARASPDDLSHIFVRAGVNGELISLSSLLTLREEGSPPTLNRVGRLPAVTLTASLADGYDLGSALEYLNRVAAEELPPESRISYLGLSEEFMETSGALVLTFALALLIVFLVLSAQFESFIHPLIILVAVPLAVTGALAALFVGGLTLNIYSQIGMILLIGLMAKNGILIVEFANQMRDRGMTVREAILEGATLRFRPVLMTAISTIFGALPLVLAFGAGAESRMAIGTVIIGGMSFASLLTLVVIPVLYDLLARFTRPVNAVAEELKALGAEESAYTR</sequence>
<keyword evidence="3" id="KW-1003">Cell membrane</keyword>
<feature type="transmembrane region" description="Helical" evidence="8">
    <location>
        <begin position="911"/>
        <end position="932"/>
    </location>
</feature>
<comment type="subcellular location">
    <subcellularLocation>
        <location evidence="1">Cell inner membrane</location>
        <topology evidence="1">Multi-pass membrane protein</topology>
    </subcellularLocation>
</comment>
<organism evidence="9 10">
    <name type="scientific">Alkalilimnicola ehrlichii (strain ATCC BAA-1101 / DSM 17681 / MLHE-1)</name>
    <dbReference type="NCBI Taxonomy" id="187272"/>
    <lineage>
        <taxon>Bacteria</taxon>
        <taxon>Pseudomonadati</taxon>
        <taxon>Pseudomonadota</taxon>
        <taxon>Gammaproteobacteria</taxon>
        <taxon>Chromatiales</taxon>
        <taxon>Ectothiorhodospiraceae</taxon>
        <taxon>Alkalilimnicola</taxon>
    </lineage>
</organism>
<keyword evidence="5 8" id="KW-0812">Transmembrane</keyword>
<evidence type="ECO:0000256" key="7">
    <source>
        <dbReference type="ARBA" id="ARBA00023136"/>
    </source>
</evidence>
<feature type="transmembrane region" description="Helical" evidence="8">
    <location>
        <begin position="430"/>
        <end position="450"/>
    </location>
</feature>
<keyword evidence="6 8" id="KW-1133">Transmembrane helix</keyword>
<keyword evidence="10" id="KW-1185">Reference proteome</keyword>
<feature type="transmembrane region" description="Helical" evidence="8">
    <location>
        <begin position="462"/>
        <end position="481"/>
    </location>
</feature>
<dbReference type="HOGENOM" id="CLU_002755_1_2_6"/>
<keyword evidence="4" id="KW-0997">Cell inner membrane</keyword>
<keyword evidence="2" id="KW-0813">Transport</keyword>
<dbReference type="Pfam" id="PF00873">
    <property type="entry name" value="ACR_tran"/>
    <property type="match status" value="1"/>
</dbReference>
<feature type="transmembrane region" description="Helical" evidence="8">
    <location>
        <begin position="953"/>
        <end position="976"/>
    </location>
</feature>
<evidence type="ECO:0000313" key="10">
    <source>
        <dbReference type="Proteomes" id="UP000001962"/>
    </source>
</evidence>
<evidence type="ECO:0000256" key="5">
    <source>
        <dbReference type="ARBA" id="ARBA00022692"/>
    </source>
</evidence>
<dbReference type="InterPro" id="IPR027463">
    <property type="entry name" value="AcrB_DN_DC_subdom"/>
</dbReference>
<proteinExistence type="predicted"/>
<accession>Q0A9F1</accession>
<dbReference type="Gene3D" id="3.30.70.1430">
    <property type="entry name" value="Multidrug efflux transporter AcrB pore domain"/>
    <property type="match status" value="2"/>
</dbReference>
<feature type="transmembrane region" description="Helical" evidence="8">
    <location>
        <begin position="881"/>
        <end position="905"/>
    </location>
</feature>
<dbReference type="AlphaFoldDB" id="Q0A9F1"/>
<dbReference type="PRINTS" id="PR00702">
    <property type="entry name" value="ACRIFLAVINRP"/>
</dbReference>
<evidence type="ECO:0000256" key="2">
    <source>
        <dbReference type="ARBA" id="ARBA00022448"/>
    </source>
</evidence>
<feature type="transmembrane region" description="Helical" evidence="8">
    <location>
        <begin position="12"/>
        <end position="32"/>
    </location>
</feature>
<feature type="transmembrane region" description="Helical" evidence="8">
    <location>
        <begin position="854"/>
        <end position="874"/>
    </location>
</feature>
<protein>
    <submittedName>
        <fullName evidence="9">Acriflavin resistance protein</fullName>
    </submittedName>
</protein>
<keyword evidence="7 8" id="KW-0472">Membrane</keyword>
<name>Q0A9F1_ALKEH</name>
<feature type="transmembrane region" description="Helical" evidence="8">
    <location>
        <begin position="982"/>
        <end position="1007"/>
    </location>
</feature>
<dbReference type="FunFam" id="1.20.1640.10:FF:000001">
    <property type="entry name" value="Efflux pump membrane transporter"/>
    <property type="match status" value="1"/>
</dbReference>
<feature type="transmembrane region" description="Helical" evidence="8">
    <location>
        <begin position="333"/>
        <end position="352"/>
    </location>
</feature>
<dbReference type="KEGG" id="aeh:Mlg_1187"/>
<dbReference type="EMBL" id="CP000453">
    <property type="protein sequence ID" value="ABI56536.1"/>
    <property type="molecule type" value="Genomic_DNA"/>
</dbReference>
<feature type="transmembrane region" description="Helical" evidence="8">
    <location>
        <begin position="385"/>
        <end position="409"/>
    </location>
</feature>
<dbReference type="SUPFAM" id="SSF82866">
    <property type="entry name" value="Multidrug efflux transporter AcrB transmembrane domain"/>
    <property type="match status" value="2"/>
</dbReference>
<evidence type="ECO:0000256" key="1">
    <source>
        <dbReference type="ARBA" id="ARBA00004429"/>
    </source>
</evidence>
<evidence type="ECO:0000256" key="3">
    <source>
        <dbReference type="ARBA" id="ARBA00022475"/>
    </source>
</evidence>
<evidence type="ECO:0000313" key="9">
    <source>
        <dbReference type="EMBL" id="ABI56536.1"/>
    </source>
</evidence>
<dbReference type="PANTHER" id="PTHR32063">
    <property type="match status" value="1"/>
</dbReference>
<dbReference type="SUPFAM" id="SSF82714">
    <property type="entry name" value="Multidrug efflux transporter AcrB TolC docking domain, DN and DC subdomains"/>
    <property type="match status" value="2"/>
</dbReference>
<dbReference type="GO" id="GO:0005886">
    <property type="term" value="C:plasma membrane"/>
    <property type="evidence" value="ECO:0007669"/>
    <property type="project" value="UniProtKB-SubCell"/>
</dbReference>
<dbReference type="GO" id="GO:0042910">
    <property type="term" value="F:xenobiotic transmembrane transporter activity"/>
    <property type="evidence" value="ECO:0007669"/>
    <property type="project" value="TreeGrafter"/>
</dbReference>
<dbReference type="OrthoDB" id="9758297at2"/>
<feature type="transmembrane region" description="Helical" evidence="8">
    <location>
        <begin position="524"/>
        <end position="546"/>
    </location>
</feature>
<dbReference type="Gene3D" id="1.20.1640.10">
    <property type="entry name" value="Multidrug efflux transporter AcrB transmembrane domain"/>
    <property type="match status" value="2"/>
</dbReference>
<feature type="transmembrane region" description="Helical" evidence="8">
    <location>
        <begin position="359"/>
        <end position="379"/>
    </location>
</feature>
<evidence type="ECO:0000256" key="6">
    <source>
        <dbReference type="ARBA" id="ARBA00022989"/>
    </source>
</evidence>
<dbReference type="Gene3D" id="3.30.70.1320">
    <property type="entry name" value="Multidrug efflux transporter AcrB pore domain like"/>
    <property type="match status" value="1"/>
</dbReference>
<dbReference type="InterPro" id="IPR001036">
    <property type="entry name" value="Acrflvin-R"/>
</dbReference>
<evidence type="ECO:0000256" key="4">
    <source>
        <dbReference type="ARBA" id="ARBA00022519"/>
    </source>
</evidence>
<gene>
    <name evidence="9" type="ordered locus">Mlg_1187</name>
</gene>
<dbReference type="Gene3D" id="3.30.2090.10">
    <property type="entry name" value="Multidrug efflux transporter AcrB TolC docking domain, DN and DC subdomains"/>
    <property type="match status" value="2"/>
</dbReference>
<reference evidence="10" key="1">
    <citation type="submission" date="2006-08" db="EMBL/GenBank/DDBJ databases">
        <title>Complete sequence of Alkalilimnicola ehrilichei MLHE-1.</title>
        <authorList>
            <person name="Copeland A."/>
            <person name="Lucas S."/>
            <person name="Lapidus A."/>
            <person name="Barry K."/>
            <person name="Detter J.C."/>
            <person name="Glavina del Rio T."/>
            <person name="Hammon N."/>
            <person name="Israni S."/>
            <person name="Dalin E."/>
            <person name="Tice H."/>
            <person name="Pitluck S."/>
            <person name="Sims D."/>
            <person name="Brettin T."/>
            <person name="Bruce D."/>
            <person name="Han C."/>
            <person name="Tapia R."/>
            <person name="Gilna P."/>
            <person name="Schmutz J."/>
            <person name="Larimer F."/>
            <person name="Land M."/>
            <person name="Hauser L."/>
            <person name="Kyrpides N."/>
            <person name="Mikhailova N."/>
            <person name="Oremland R.S."/>
            <person name="Hoeft S.E."/>
            <person name="Switzer-Blum J."/>
            <person name="Kulp T."/>
            <person name="King G."/>
            <person name="Tabita R."/>
            <person name="Witte B."/>
            <person name="Santini J.M."/>
            <person name="Basu P."/>
            <person name="Hollibaugh J.T."/>
            <person name="Xie G."/>
            <person name="Stolz J.F."/>
            <person name="Richardson P."/>
        </authorList>
    </citation>
    <scope>NUCLEOTIDE SEQUENCE [LARGE SCALE GENOMIC DNA]</scope>
    <source>
        <strain evidence="10">ATCC BAA-1101 / DSM 17681 / MLHE-1</strain>
    </source>
</reference>
<evidence type="ECO:0000256" key="8">
    <source>
        <dbReference type="SAM" id="Phobius"/>
    </source>
</evidence>
<dbReference type="SUPFAM" id="SSF82693">
    <property type="entry name" value="Multidrug efflux transporter AcrB pore domain, PN1, PN2, PC1 and PC2 subdomains"/>
    <property type="match status" value="3"/>
</dbReference>
<dbReference type="RefSeq" id="WP_011628931.1">
    <property type="nucleotide sequence ID" value="NC_008340.1"/>
</dbReference>
<dbReference type="eggNOG" id="COG0841">
    <property type="taxonomic scope" value="Bacteria"/>
</dbReference>
<dbReference type="Gene3D" id="3.30.70.1440">
    <property type="entry name" value="Multidrug efflux transporter AcrB pore domain"/>
    <property type="match status" value="1"/>
</dbReference>
<dbReference type="Proteomes" id="UP000001962">
    <property type="component" value="Chromosome"/>
</dbReference>
<dbReference type="PANTHER" id="PTHR32063:SF14">
    <property type="entry name" value="BLL4319 PROTEIN"/>
    <property type="match status" value="1"/>
</dbReference>